<keyword evidence="3" id="KW-1185">Reference proteome</keyword>
<dbReference type="SUPFAM" id="SSF53474">
    <property type="entry name" value="alpha/beta-Hydrolases"/>
    <property type="match status" value="1"/>
</dbReference>
<dbReference type="AlphaFoldDB" id="A0AAV9H0F0"/>
<proteinExistence type="predicted"/>
<sequence>MRRWLPPLRTWRVTRPQPPRSGIKWRYFSAHSVEHIQVPTASAGEITVSLHNTEEHSSTSPLVLWIPPFSFCDGYNPAELVPPQWLGELPTVTLNYRWTGLFTDPATVASSTPRQWPLPLHDVLFGYQWVRQHLAPADLARRDIYVYGSYLGASLAVSLALTESHAHEPMAIRGLIAYNGIYNWTTFLPDHPINKPPAPPKGRKRRPLLTLHDEPDPEPKPASSSPNPFHLLRQQSPLLFSTPANLFDPFASPTLFFHTSGLLVPPDFHSSALEQPAPSEFTSAVNALASGEPLSPSLSQSQSETPLERATRKAYLTFPPRKSTLQIPHALLLYDPPLTPVQPNTKSRKKSSTAKRKRPAEPNSFHSQAMDLADAMTRSVDMLELRDRMKWDSTYEDPEVRAQEAERRVSVVEVGRDAEDGRDRGLGVLDLNERGEGVARRWLRGRCGGEEEGGFDVGEGAQGFFWGV</sequence>
<feature type="region of interest" description="Disordered" evidence="1">
    <location>
        <begin position="192"/>
        <end position="228"/>
    </location>
</feature>
<comment type="caution">
    <text evidence="2">The sequence shown here is derived from an EMBL/GenBank/DDBJ whole genome shotgun (WGS) entry which is preliminary data.</text>
</comment>
<organism evidence="2 3">
    <name type="scientific">Podospora aff. communis PSN243</name>
    <dbReference type="NCBI Taxonomy" id="3040156"/>
    <lineage>
        <taxon>Eukaryota</taxon>
        <taxon>Fungi</taxon>
        <taxon>Dikarya</taxon>
        <taxon>Ascomycota</taxon>
        <taxon>Pezizomycotina</taxon>
        <taxon>Sordariomycetes</taxon>
        <taxon>Sordariomycetidae</taxon>
        <taxon>Sordariales</taxon>
        <taxon>Podosporaceae</taxon>
        <taxon>Podospora</taxon>
    </lineage>
</organism>
<evidence type="ECO:0000313" key="3">
    <source>
        <dbReference type="Proteomes" id="UP001321760"/>
    </source>
</evidence>
<evidence type="ECO:0000313" key="2">
    <source>
        <dbReference type="EMBL" id="KAK4454007.1"/>
    </source>
</evidence>
<feature type="region of interest" description="Disordered" evidence="1">
    <location>
        <begin position="335"/>
        <end position="372"/>
    </location>
</feature>
<dbReference type="InterPro" id="IPR029058">
    <property type="entry name" value="AB_hydrolase_fold"/>
</dbReference>
<feature type="compositionally biased region" description="Basic residues" evidence="1">
    <location>
        <begin position="346"/>
        <end position="358"/>
    </location>
</feature>
<evidence type="ECO:0000256" key="1">
    <source>
        <dbReference type="SAM" id="MobiDB-lite"/>
    </source>
</evidence>
<accession>A0AAV9H0F0</accession>
<dbReference type="Gene3D" id="3.40.50.1820">
    <property type="entry name" value="alpha/beta hydrolase"/>
    <property type="match status" value="1"/>
</dbReference>
<gene>
    <name evidence="2" type="ORF">QBC34DRAFT_393993</name>
</gene>
<name>A0AAV9H0F0_9PEZI</name>
<dbReference type="Proteomes" id="UP001321760">
    <property type="component" value="Unassembled WGS sequence"/>
</dbReference>
<protein>
    <recommendedName>
        <fullName evidence="4">Alpha/beta-hydrolase</fullName>
    </recommendedName>
</protein>
<dbReference type="EMBL" id="MU865918">
    <property type="protein sequence ID" value="KAK4454007.1"/>
    <property type="molecule type" value="Genomic_DNA"/>
</dbReference>
<reference evidence="2" key="2">
    <citation type="submission" date="2023-05" db="EMBL/GenBank/DDBJ databases">
        <authorList>
            <consortium name="Lawrence Berkeley National Laboratory"/>
            <person name="Steindorff A."/>
            <person name="Hensen N."/>
            <person name="Bonometti L."/>
            <person name="Westerberg I."/>
            <person name="Brannstrom I.O."/>
            <person name="Guillou S."/>
            <person name="Cros-Aarteil S."/>
            <person name="Calhoun S."/>
            <person name="Haridas S."/>
            <person name="Kuo A."/>
            <person name="Mondo S."/>
            <person name="Pangilinan J."/>
            <person name="Riley R."/>
            <person name="Labutti K."/>
            <person name="Andreopoulos B."/>
            <person name="Lipzen A."/>
            <person name="Chen C."/>
            <person name="Yanf M."/>
            <person name="Daum C."/>
            <person name="Ng V."/>
            <person name="Clum A."/>
            <person name="Ohm R."/>
            <person name="Martin F."/>
            <person name="Silar P."/>
            <person name="Natvig D."/>
            <person name="Lalanne C."/>
            <person name="Gautier V."/>
            <person name="Ament-Velasquez S.L."/>
            <person name="Kruys A."/>
            <person name="Hutchinson M.I."/>
            <person name="Powell A.J."/>
            <person name="Barry K."/>
            <person name="Miller A.N."/>
            <person name="Grigoriev I.V."/>
            <person name="Debuchy R."/>
            <person name="Gladieux P."/>
            <person name="Thoren M.H."/>
            <person name="Johannesson H."/>
        </authorList>
    </citation>
    <scope>NUCLEOTIDE SEQUENCE</scope>
    <source>
        <strain evidence="2">PSN243</strain>
    </source>
</reference>
<reference evidence="2" key="1">
    <citation type="journal article" date="2023" name="Mol. Phylogenet. Evol.">
        <title>Genome-scale phylogeny and comparative genomics of the fungal order Sordariales.</title>
        <authorList>
            <person name="Hensen N."/>
            <person name="Bonometti L."/>
            <person name="Westerberg I."/>
            <person name="Brannstrom I.O."/>
            <person name="Guillou S."/>
            <person name="Cros-Aarteil S."/>
            <person name="Calhoun S."/>
            <person name="Haridas S."/>
            <person name="Kuo A."/>
            <person name="Mondo S."/>
            <person name="Pangilinan J."/>
            <person name="Riley R."/>
            <person name="LaButti K."/>
            <person name="Andreopoulos B."/>
            <person name="Lipzen A."/>
            <person name="Chen C."/>
            <person name="Yan M."/>
            <person name="Daum C."/>
            <person name="Ng V."/>
            <person name="Clum A."/>
            <person name="Steindorff A."/>
            <person name="Ohm R.A."/>
            <person name="Martin F."/>
            <person name="Silar P."/>
            <person name="Natvig D.O."/>
            <person name="Lalanne C."/>
            <person name="Gautier V."/>
            <person name="Ament-Velasquez S.L."/>
            <person name="Kruys A."/>
            <person name="Hutchinson M.I."/>
            <person name="Powell A.J."/>
            <person name="Barry K."/>
            <person name="Miller A.N."/>
            <person name="Grigoriev I.V."/>
            <person name="Debuchy R."/>
            <person name="Gladieux P."/>
            <person name="Hiltunen Thoren M."/>
            <person name="Johannesson H."/>
        </authorList>
    </citation>
    <scope>NUCLEOTIDE SEQUENCE</scope>
    <source>
        <strain evidence="2">PSN243</strain>
    </source>
</reference>
<evidence type="ECO:0008006" key="4">
    <source>
        <dbReference type="Google" id="ProtNLM"/>
    </source>
</evidence>